<dbReference type="EMBL" id="SOKJ01000109">
    <property type="protein sequence ID" value="TET12091.1"/>
    <property type="molecule type" value="Genomic_DNA"/>
</dbReference>
<dbReference type="Proteomes" id="UP000316360">
    <property type="component" value="Unassembled WGS sequence"/>
</dbReference>
<accession>A0A523S2I1</accession>
<proteinExistence type="predicted"/>
<protein>
    <submittedName>
        <fullName evidence="1">CopG family transcriptional regulator</fullName>
    </submittedName>
</protein>
<comment type="caution">
    <text evidence="1">The sequence shown here is derived from an EMBL/GenBank/DDBJ whole genome shotgun (WGS) entry which is preliminary data.</text>
</comment>
<sequence>MKRMQIYLSTYQWRNLSLLSNRRHTSITELIRQAIDQTYLSKNQDHFSEALDSVTGMWADRTDIGLTQDYLRSLREDKRIERLGL</sequence>
<dbReference type="AlphaFoldDB" id="A0A523S2I1"/>
<name>A0A523S2I1_UNCAE</name>
<gene>
    <name evidence="1" type="ORF">E3J84_02055</name>
</gene>
<evidence type="ECO:0000313" key="1">
    <source>
        <dbReference type="EMBL" id="TET12091.1"/>
    </source>
</evidence>
<evidence type="ECO:0000313" key="2">
    <source>
        <dbReference type="Proteomes" id="UP000316360"/>
    </source>
</evidence>
<reference evidence="1 2" key="1">
    <citation type="submission" date="2019-03" db="EMBL/GenBank/DDBJ databases">
        <title>Metabolic potential of uncultured bacteria and archaea associated with petroleum seepage in deep-sea sediments.</title>
        <authorList>
            <person name="Dong X."/>
            <person name="Hubert C."/>
        </authorList>
    </citation>
    <scope>NUCLEOTIDE SEQUENCE [LARGE SCALE GENOMIC DNA]</scope>
    <source>
        <strain evidence="1">E44_bin7</strain>
    </source>
</reference>
<organism evidence="1 2">
    <name type="scientific">Aerophobetes bacterium</name>
    <dbReference type="NCBI Taxonomy" id="2030807"/>
    <lineage>
        <taxon>Bacteria</taxon>
        <taxon>Candidatus Aerophobota</taxon>
    </lineage>
</organism>